<protein>
    <submittedName>
        <fullName evidence="1">Uncharacterized protein</fullName>
    </submittedName>
</protein>
<accession>A0A1G9KR73</accession>
<dbReference type="AlphaFoldDB" id="A0A1G9KR73"/>
<dbReference type="STRING" id="321763.SAMN04488692_10583"/>
<dbReference type="InterPro" id="IPR008533">
    <property type="entry name" value="DUF815"/>
</dbReference>
<keyword evidence="2" id="KW-1185">Reference proteome</keyword>
<evidence type="ECO:0000313" key="1">
    <source>
        <dbReference type="EMBL" id="SDL52152.1"/>
    </source>
</evidence>
<organism evidence="1 2">
    <name type="scientific">Halarsenatibacter silvermanii</name>
    <dbReference type="NCBI Taxonomy" id="321763"/>
    <lineage>
        <taxon>Bacteria</taxon>
        <taxon>Bacillati</taxon>
        <taxon>Bacillota</taxon>
        <taxon>Clostridia</taxon>
        <taxon>Halanaerobiales</taxon>
        <taxon>Halarsenatibacteraceae</taxon>
        <taxon>Halarsenatibacter</taxon>
    </lineage>
</organism>
<reference evidence="1 2" key="1">
    <citation type="submission" date="2016-10" db="EMBL/GenBank/DDBJ databases">
        <authorList>
            <person name="de Groot N.N."/>
        </authorList>
    </citation>
    <scope>NUCLEOTIDE SEQUENCE [LARGE SCALE GENOMIC DNA]</scope>
    <source>
        <strain evidence="1 2">SLAS-1</strain>
    </source>
</reference>
<dbReference type="Pfam" id="PF05673">
    <property type="entry name" value="DUF815"/>
    <property type="match status" value="1"/>
</dbReference>
<dbReference type="SUPFAM" id="SSF52540">
    <property type="entry name" value="P-loop containing nucleoside triphosphate hydrolases"/>
    <property type="match status" value="1"/>
</dbReference>
<gene>
    <name evidence="1" type="ORF">SAMN04488692_10583</name>
</gene>
<proteinExistence type="predicted"/>
<dbReference type="Gene3D" id="3.40.50.300">
    <property type="entry name" value="P-loop containing nucleotide triphosphate hydrolases"/>
    <property type="match status" value="1"/>
</dbReference>
<dbReference type="PANTHER" id="PTHR42935:SF1">
    <property type="entry name" value="SLR0930 PROTEIN"/>
    <property type="match status" value="1"/>
</dbReference>
<dbReference type="InterPro" id="IPR027417">
    <property type="entry name" value="P-loop_NTPase"/>
</dbReference>
<dbReference type="CDD" id="cd00009">
    <property type="entry name" value="AAA"/>
    <property type="match status" value="1"/>
</dbReference>
<sequence>MSIRTRVQSKMANLSDLAVFYPLNDNILIKKLKRAILAGDEDIDPGDILNHLLKNAEKNNLNGDLWTNYLLELIVTAENLFTLGCERQILSSEQSLYQACIHDMEILKELLSFQTPEIMAAAGQQYIQQFKMETENYQPLEESAGSRAAQNYSRKLPELEGDGQQMLETLNQYYHRKGAGRLNKYRAFLWDSARGLQPVKNPDPVTFSDLMGYEKQKQKLINNTEAFLKDGSAQNVLLYGESGTGKSSSVKAVLNKFTHLGLRLVEVNSDQIDELPDIMEELSRRGLYFIIFMDDLSFEDFETEYKQLKNIMEGGIEACPANVRFYATSNRRHLVQEKWEDREKEIHEREMINERLSLSERFGLTILFNSPDQQQYLEIVRGIAEQEDINMPEAVLEEKALKWRQKNSGQSGRTARQFIESLRQ</sequence>
<dbReference type="PANTHER" id="PTHR42935">
    <property type="entry name" value="SLR0930 PROTEIN"/>
    <property type="match status" value="1"/>
</dbReference>
<evidence type="ECO:0000313" key="2">
    <source>
        <dbReference type="Proteomes" id="UP000199476"/>
    </source>
</evidence>
<dbReference type="RefSeq" id="WP_234985493.1">
    <property type="nucleotide sequence ID" value="NZ_FNGO01000005.1"/>
</dbReference>
<name>A0A1G9KR73_9FIRM</name>
<dbReference type="Proteomes" id="UP000199476">
    <property type="component" value="Unassembled WGS sequence"/>
</dbReference>
<dbReference type="EMBL" id="FNGO01000005">
    <property type="protein sequence ID" value="SDL52152.1"/>
    <property type="molecule type" value="Genomic_DNA"/>
</dbReference>